<dbReference type="EMBL" id="CP034279">
    <property type="protein sequence ID" value="QGV77905.1"/>
    <property type="molecule type" value="Genomic_DNA"/>
</dbReference>
<reference evidence="2 3" key="1">
    <citation type="submission" date="2018-12" db="EMBL/GenBank/DDBJ databases">
        <title>Complete genome sequence of Streptomyces ficellus NRRL8067, the producer of ficellomycin, feldamycin and nojirimycin.</title>
        <authorList>
            <person name="Zhang H."/>
            <person name="Yue R."/>
            <person name="Liu Y."/>
            <person name="Li M."/>
            <person name="Mu H."/>
            <person name="Zhang J."/>
        </authorList>
    </citation>
    <scope>NUCLEOTIDE SEQUENCE [LARGE SCALE GENOMIC DNA]</scope>
    <source>
        <strain evidence="2 3">NRRL 8067</strain>
    </source>
</reference>
<gene>
    <name evidence="2" type="ORF">EIZ62_06310</name>
</gene>
<dbReference type="KEGG" id="sfic:EIZ62_06310"/>
<evidence type="ECO:0000313" key="3">
    <source>
        <dbReference type="Proteomes" id="UP000422572"/>
    </source>
</evidence>
<evidence type="ECO:0000256" key="1">
    <source>
        <dbReference type="SAM" id="MobiDB-lite"/>
    </source>
</evidence>
<dbReference type="Proteomes" id="UP000422572">
    <property type="component" value="Chromosome"/>
</dbReference>
<dbReference type="AlphaFoldDB" id="A0A6I6FFS0"/>
<feature type="region of interest" description="Disordered" evidence="1">
    <location>
        <begin position="15"/>
        <end position="71"/>
    </location>
</feature>
<accession>A0A6I6FFS0</accession>
<organism evidence="2 3">
    <name type="scientific">Streptomyces ficellus</name>
    <dbReference type="NCBI Taxonomy" id="1977088"/>
    <lineage>
        <taxon>Bacteria</taxon>
        <taxon>Bacillati</taxon>
        <taxon>Actinomycetota</taxon>
        <taxon>Actinomycetes</taxon>
        <taxon>Kitasatosporales</taxon>
        <taxon>Streptomycetaceae</taxon>
        <taxon>Streptomyces</taxon>
    </lineage>
</organism>
<keyword evidence="3" id="KW-1185">Reference proteome</keyword>
<sequence length="71" mass="7305">MIAADLSRGCLVVAGEPWPPFPGGNGEGTAPRLSFESTRRRGRPANSFMVSVTAPGGAPLGVLGPRRVNST</sequence>
<name>A0A6I6FFS0_9ACTN</name>
<protein>
    <submittedName>
        <fullName evidence="2">Uncharacterized protein</fullName>
    </submittedName>
</protein>
<feature type="compositionally biased region" description="Low complexity" evidence="1">
    <location>
        <begin position="54"/>
        <end position="65"/>
    </location>
</feature>
<evidence type="ECO:0000313" key="2">
    <source>
        <dbReference type="EMBL" id="QGV77905.1"/>
    </source>
</evidence>
<proteinExistence type="predicted"/>